<keyword evidence="2 13" id="KW-0813">Transport</keyword>
<keyword evidence="4 13" id="KW-0812">Transmembrane</keyword>
<dbReference type="RefSeq" id="WP_099461421.1">
    <property type="nucleotide sequence ID" value="NZ_CP041617.1"/>
</dbReference>
<dbReference type="InterPro" id="IPR002146">
    <property type="entry name" value="ATP_synth_b/b'su_bac/chlpt"/>
</dbReference>
<dbReference type="GO" id="GO:0045259">
    <property type="term" value="C:proton-transporting ATP synthase complex"/>
    <property type="evidence" value="ECO:0007669"/>
    <property type="project" value="UniProtKB-KW"/>
</dbReference>
<feature type="transmembrane region" description="Helical" evidence="15">
    <location>
        <begin position="6"/>
        <end position="29"/>
    </location>
</feature>
<dbReference type="CDD" id="cd06503">
    <property type="entry name" value="ATP-synt_Fo_b"/>
    <property type="match status" value="1"/>
</dbReference>
<dbReference type="GeneID" id="77267364"/>
<proteinExistence type="inferred from homology"/>
<protein>
    <submittedName>
        <fullName evidence="17">ATP synthase F0F1 subunit B</fullName>
    </submittedName>
    <submittedName>
        <fullName evidence="16">F0F1 ATP synthase subunit B</fullName>
    </submittedName>
</protein>
<dbReference type="PANTHER" id="PTHR33445">
    <property type="entry name" value="ATP SYNTHASE SUBUNIT B', CHLOROPLASTIC"/>
    <property type="match status" value="1"/>
</dbReference>
<keyword evidence="7 13" id="KW-0406">Ion transport</keyword>
<keyword evidence="8 15" id="KW-0472">Membrane</keyword>
<dbReference type="GO" id="GO:0015986">
    <property type="term" value="P:proton motive force-driven ATP synthesis"/>
    <property type="evidence" value="ECO:0007669"/>
    <property type="project" value="InterPro"/>
</dbReference>
<dbReference type="GO" id="GO:0012505">
    <property type="term" value="C:endomembrane system"/>
    <property type="evidence" value="ECO:0007669"/>
    <property type="project" value="UniProtKB-SubCell"/>
</dbReference>
<reference evidence="17" key="2">
    <citation type="submission" date="2015-06" db="EMBL/GenBank/DDBJ databases">
        <authorList>
            <person name="Hoefler B.C."/>
            <person name="Straight P.D."/>
        </authorList>
    </citation>
    <scope>NUCLEOTIDE SEQUENCE [LARGE SCALE GENOMIC DNA]</scope>
    <source>
        <strain evidence="17">73/13</strain>
    </source>
</reference>
<evidence type="ECO:0000256" key="11">
    <source>
        <dbReference type="ARBA" id="ARBA00025614"/>
    </source>
</evidence>
<dbReference type="EMBL" id="VJYU01000019">
    <property type="protein sequence ID" value="MBS4241353.1"/>
    <property type="molecule type" value="Genomic_DNA"/>
</dbReference>
<dbReference type="GO" id="GO:0046961">
    <property type="term" value="F:proton-transporting ATPase activity, rotational mechanism"/>
    <property type="evidence" value="ECO:0007669"/>
    <property type="project" value="TreeGrafter"/>
</dbReference>
<accession>A0A2G4R2Z7</accession>
<dbReference type="AlphaFoldDB" id="A0A2G4R2Z7"/>
<reference evidence="18" key="1">
    <citation type="submission" date="2015-06" db="EMBL/GenBank/DDBJ databases">
        <authorList>
            <person name="Parisi A."/>
            <person name="Chiara M."/>
            <person name="Florio D."/>
            <person name="Miccolupo A."/>
            <person name="Manzari C."/>
            <person name="Mion D."/>
            <person name="Caruso M."/>
            <person name="D'erchia A.M."/>
            <person name="Zanoni R."/>
        </authorList>
    </citation>
    <scope>NUCLEOTIDE SEQUENCE [LARGE SCALE GENOMIC DNA]</scope>
    <source>
        <strain evidence="18">73/13</strain>
    </source>
</reference>
<keyword evidence="6 15" id="KW-1133">Transmembrane helix</keyword>
<evidence type="ECO:0000256" key="6">
    <source>
        <dbReference type="ARBA" id="ARBA00022989"/>
    </source>
</evidence>
<dbReference type="Pfam" id="PF00430">
    <property type="entry name" value="ATP-synt_B"/>
    <property type="match status" value="1"/>
</dbReference>
<evidence type="ECO:0000256" key="1">
    <source>
        <dbReference type="ARBA" id="ARBA00005513"/>
    </source>
</evidence>
<reference evidence="16 19" key="4">
    <citation type="journal article" date="2021" name="Syst. Appl. Microbiol.">
        <title>nCampylobacter vulpis sp. nov. isolated from wild red foxes.</title>
        <authorList>
            <person name="Parisi A."/>
            <person name="Chiara M."/>
            <person name="Caffara M."/>
            <person name="Mion D."/>
            <person name="Miller W.G."/>
            <person name="Caruso M."/>
            <person name="Manzari C."/>
            <person name="Florio D."/>
            <person name="Capozzi L."/>
            <person name="D'Erchia A.M."/>
            <person name="Manzulli V."/>
            <person name="Zanoni R.G."/>
        </authorList>
    </citation>
    <scope>NUCLEOTIDE SEQUENCE [LARGE SCALE GENOMIC DNA]</scope>
    <source>
        <strain evidence="16 19">52/13</strain>
    </source>
</reference>
<keyword evidence="5 13" id="KW-0375">Hydrogen ion transport</keyword>
<evidence type="ECO:0000256" key="7">
    <source>
        <dbReference type="ARBA" id="ARBA00023065"/>
    </source>
</evidence>
<dbReference type="Proteomes" id="UP000237472">
    <property type="component" value="Unassembled WGS sequence"/>
</dbReference>
<evidence type="ECO:0000256" key="4">
    <source>
        <dbReference type="ARBA" id="ARBA00022692"/>
    </source>
</evidence>
<evidence type="ECO:0000256" key="9">
    <source>
        <dbReference type="ARBA" id="ARBA00023310"/>
    </source>
</evidence>
<evidence type="ECO:0000256" key="2">
    <source>
        <dbReference type="ARBA" id="ARBA00022448"/>
    </source>
</evidence>
<keyword evidence="14" id="KW-0175">Coiled coil</keyword>
<evidence type="ECO:0000313" key="18">
    <source>
        <dbReference type="Proteomes" id="UP000237472"/>
    </source>
</evidence>
<organism evidence="17 18">
    <name type="scientific">Campylobacter vulpis</name>
    <dbReference type="NCBI Taxonomy" id="1655500"/>
    <lineage>
        <taxon>Bacteria</taxon>
        <taxon>Pseudomonadati</taxon>
        <taxon>Campylobacterota</taxon>
        <taxon>Epsilonproteobacteria</taxon>
        <taxon>Campylobacterales</taxon>
        <taxon>Campylobacteraceae</taxon>
        <taxon>Campylobacter</taxon>
    </lineage>
</organism>
<dbReference type="OrthoDB" id="5334261at2"/>
<evidence type="ECO:0000313" key="17">
    <source>
        <dbReference type="EMBL" id="PHY90943.1"/>
    </source>
</evidence>
<dbReference type="EMBL" id="LDWY01000045">
    <property type="protein sequence ID" value="PHY90943.1"/>
    <property type="molecule type" value="Genomic_DNA"/>
</dbReference>
<dbReference type="InterPro" id="IPR050059">
    <property type="entry name" value="ATP_synthase_B_chain"/>
</dbReference>
<comment type="subcellular location">
    <subcellularLocation>
        <location evidence="12">Endomembrane system</location>
        <topology evidence="12">Single-pass membrane protein</topology>
    </subcellularLocation>
</comment>
<dbReference type="Proteomes" id="UP000811399">
    <property type="component" value="Unassembled WGS sequence"/>
</dbReference>
<evidence type="ECO:0000256" key="5">
    <source>
        <dbReference type="ARBA" id="ARBA00022781"/>
    </source>
</evidence>
<evidence type="ECO:0000256" key="13">
    <source>
        <dbReference type="RuleBase" id="RU003848"/>
    </source>
</evidence>
<keyword evidence="9" id="KW-0066">ATP synthesis</keyword>
<evidence type="ECO:0000256" key="15">
    <source>
        <dbReference type="SAM" id="Phobius"/>
    </source>
</evidence>
<comment type="caution">
    <text evidence="17">The sequence shown here is derived from an EMBL/GenBank/DDBJ whole genome shotgun (WGS) entry which is preliminary data.</text>
</comment>
<evidence type="ECO:0000256" key="3">
    <source>
        <dbReference type="ARBA" id="ARBA00022547"/>
    </source>
</evidence>
<dbReference type="NCBIfam" id="NF006293">
    <property type="entry name" value="PRK08476.1"/>
    <property type="match status" value="1"/>
</dbReference>
<feature type="coiled-coil region" evidence="14">
    <location>
        <begin position="83"/>
        <end position="118"/>
    </location>
</feature>
<evidence type="ECO:0000256" key="10">
    <source>
        <dbReference type="ARBA" id="ARBA00025198"/>
    </source>
</evidence>
<evidence type="ECO:0000256" key="14">
    <source>
        <dbReference type="SAM" id="Coils"/>
    </source>
</evidence>
<keyword evidence="19" id="KW-1185">Reference proteome</keyword>
<evidence type="ECO:0000256" key="8">
    <source>
        <dbReference type="ARBA" id="ARBA00023136"/>
    </source>
</evidence>
<evidence type="ECO:0000313" key="19">
    <source>
        <dbReference type="Proteomes" id="UP000811399"/>
    </source>
</evidence>
<gene>
    <name evidence="17" type="ORF">AA994_03830</name>
    <name evidence="16" type="ORF">CVU5213_06410</name>
</gene>
<evidence type="ECO:0000313" key="16">
    <source>
        <dbReference type="EMBL" id="MBS4241353.1"/>
    </source>
</evidence>
<sequence>MFSDMHISIMLATMAIFLAMIVILNSMLYKPLLRFMDERNSSIKNDENKVKENSQQMLGANDEVEKIHQSTREEIHKIKQSAINQAKEEAQIAIQTKKEELERKMASFYVELNAQKEELKQNLLKNLPEFKQLLENNIKKI</sequence>
<comment type="function">
    <text evidence="11">Component of the F(0) channel, it forms part of the peripheral stalk, linking F(1) to F(0). The b'-subunit is a diverged and duplicated form of b found in plants and photosynthetic bacteria.</text>
</comment>
<keyword evidence="3 13" id="KW-0138">CF(0)</keyword>
<comment type="function">
    <text evidence="10">F(1)F(0) ATP synthase produces ATP from ADP in the presence of a proton or sodium gradient. F-type ATPases consist of two structural domains, F(1) containing the extramembraneous catalytic core and F(0) containing the membrane proton channel, linked together by a central stalk and a peripheral stalk. During catalysis, ATP synthesis in the catalytic domain of F(1) is coupled via a rotary mechanism of the central stalk subunits to proton translocation.</text>
</comment>
<dbReference type="PANTHER" id="PTHR33445:SF1">
    <property type="entry name" value="ATP SYNTHASE SUBUNIT B"/>
    <property type="match status" value="1"/>
</dbReference>
<reference evidence="16" key="3">
    <citation type="submission" date="2019-07" db="EMBL/GenBank/DDBJ databases">
        <authorList>
            <person name="Miller W.G."/>
        </authorList>
    </citation>
    <scope>NUCLEOTIDE SEQUENCE</scope>
    <source>
        <strain evidence="16">52/13</strain>
    </source>
</reference>
<name>A0A2G4R2Z7_9BACT</name>
<evidence type="ECO:0000256" key="12">
    <source>
        <dbReference type="ARBA" id="ARBA00037847"/>
    </source>
</evidence>
<comment type="similarity">
    <text evidence="1 13">Belongs to the ATPase B chain family.</text>
</comment>